<evidence type="ECO:0000256" key="1">
    <source>
        <dbReference type="ARBA" id="ARBA00000491"/>
    </source>
</evidence>
<dbReference type="PANTHER" id="PTHR43345">
    <property type="entry name" value="3-ISOPROPYLMALATE DEHYDRATASE SMALL SUBUNIT 2-RELATED-RELATED"/>
    <property type="match status" value="1"/>
</dbReference>
<comment type="caution">
    <text evidence="12">The sequence shown here is derived from an EMBL/GenBank/DDBJ whole genome shotgun (WGS) entry which is preliminary data.</text>
</comment>
<dbReference type="Proteomes" id="UP000245076">
    <property type="component" value="Unassembled WGS sequence"/>
</dbReference>
<comment type="function">
    <text evidence="2 10">Catalyzes the isomerization between 2-isopropylmalate and 3-isopropylmalate, via the formation of 2-isopropylmaleate.</text>
</comment>
<dbReference type="InterPro" id="IPR000573">
    <property type="entry name" value="AconitaseA/IPMdHydase_ssu_swvl"/>
</dbReference>
<dbReference type="EC" id="4.2.1.33" evidence="10"/>
<dbReference type="RefSeq" id="WP_108927248.1">
    <property type="nucleotide sequence ID" value="NZ_BFAY01000005.1"/>
</dbReference>
<keyword evidence="6 10" id="KW-0432">Leucine biosynthesis</keyword>
<evidence type="ECO:0000313" key="13">
    <source>
        <dbReference type="Proteomes" id="UP000245076"/>
    </source>
</evidence>
<dbReference type="HAMAP" id="MF_01031">
    <property type="entry name" value="LeuD_type1"/>
    <property type="match status" value="1"/>
</dbReference>
<comment type="subunit">
    <text evidence="5 10">Heterodimer of LeuC and LeuD.</text>
</comment>
<dbReference type="NCBIfam" id="NF002458">
    <property type="entry name" value="PRK01641.1"/>
    <property type="match status" value="1"/>
</dbReference>
<dbReference type="Pfam" id="PF00694">
    <property type="entry name" value="Aconitase_C"/>
    <property type="match status" value="1"/>
</dbReference>
<keyword evidence="13" id="KW-1185">Reference proteome</keyword>
<dbReference type="SUPFAM" id="SSF52016">
    <property type="entry name" value="LeuD/IlvD-like"/>
    <property type="match status" value="1"/>
</dbReference>
<dbReference type="AlphaFoldDB" id="A0A2P2CYJ6"/>
<dbReference type="NCBIfam" id="TIGR00171">
    <property type="entry name" value="leuD"/>
    <property type="match status" value="1"/>
</dbReference>
<evidence type="ECO:0000256" key="5">
    <source>
        <dbReference type="ARBA" id="ARBA00011271"/>
    </source>
</evidence>
<evidence type="ECO:0000256" key="3">
    <source>
        <dbReference type="ARBA" id="ARBA00004729"/>
    </source>
</evidence>
<comment type="similarity">
    <text evidence="4 10">Belongs to the LeuD family. LeuD type 1 subfamily.</text>
</comment>
<keyword evidence="7 10" id="KW-0028">Amino-acid biosynthesis</keyword>
<comment type="catalytic activity">
    <reaction evidence="1 10">
        <text>(2R,3S)-3-isopropylmalate = (2S)-2-isopropylmalate</text>
        <dbReference type="Rhea" id="RHEA:32287"/>
        <dbReference type="ChEBI" id="CHEBI:1178"/>
        <dbReference type="ChEBI" id="CHEBI:35121"/>
        <dbReference type="EC" id="4.2.1.33"/>
    </reaction>
</comment>
<evidence type="ECO:0000259" key="11">
    <source>
        <dbReference type="Pfam" id="PF00694"/>
    </source>
</evidence>
<dbReference type="Gene3D" id="3.20.19.10">
    <property type="entry name" value="Aconitase, domain 4"/>
    <property type="match status" value="1"/>
</dbReference>
<evidence type="ECO:0000256" key="4">
    <source>
        <dbReference type="ARBA" id="ARBA00009845"/>
    </source>
</evidence>
<dbReference type="GO" id="GO:0003861">
    <property type="term" value="F:3-isopropylmalate dehydratase activity"/>
    <property type="evidence" value="ECO:0007669"/>
    <property type="project" value="UniProtKB-UniRule"/>
</dbReference>
<dbReference type="EMBL" id="BFAY01000005">
    <property type="protein sequence ID" value="GBF37484.1"/>
    <property type="molecule type" value="Genomic_DNA"/>
</dbReference>
<dbReference type="InterPro" id="IPR004431">
    <property type="entry name" value="3-IsopropMal_deHydase_ssu"/>
</dbReference>
<name>A0A2P2CYJ6_9LEPT</name>
<evidence type="ECO:0000256" key="9">
    <source>
        <dbReference type="ARBA" id="ARBA00023304"/>
    </source>
</evidence>
<dbReference type="InterPro" id="IPR015928">
    <property type="entry name" value="Aconitase/3IPM_dehydase_swvl"/>
</dbReference>
<keyword evidence="12" id="KW-0413">Isomerase</keyword>
<evidence type="ECO:0000256" key="10">
    <source>
        <dbReference type="HAMAP-Rule" id="MF_01031"/>
    </source>
</evidence>
<comment type="pathway">
    <text evidence="3 10">Amino-acid biosynthesis; L-leucine biosynthesis; L-leucine from 3-methyl-2-oxobutanoate: step 2/4.</text>
</comment>
<dbReference type="InterPro" id="IPR033940">
    <property type="entry name" value="IPMI_Swivel"/>
</dbReference>
<evidence type="ECO:0000313" key="12">
    <source>
        <dbReference type="EMBL" id="GBF37484.1"/>
    </source>
</evidence>
<proteinExistence type="inferred from homology"/>
<gene>
    <name evidence="10 12" type="primary">leuD</name>
    <name evidence="12" type="ORF">LPTSP1_04680</name>
</gene>
<reference evidence="12 13" key="1">
    <citation type="submission" date="2018-02" db="EMBL/GenBank/DDBJ databases">
        <title>Novel Leptospira species isolated from soil and water in Japan.</title>
        <authorList>
            <person name="Nakao R."/>
            <person name="Masuzawa T."/>
        </authorList>
    </citation>
    <scope>NUCLEOTIDE SEQUENCE [LARGE SCALE GENOMIC DNA]</scope>
    <source>
        <strain evidence="12 13">E8</strain>
    </source>
</reference>
<organism evidence="12 13">
    <name type="scientific">Leptospira johnsonii</name>
    <dbReference type="NCBI Taxonomy" id="1917820"/>
    <lineage>
        <taxon>Bacteria</taxon>
        <taxon>Pseudomonadati</taxon>
        <taxon>Spirochaetota</taxon>
        <taxon>Spirochaetia</taxon>
        <taxon>Leptospirales</taxon>
        <taxon>Leptospiraceae</taxon>
        <taxon>Leptospira</taxon>
    </lineage>
</organism>
<evidence type="ECO:0000256" key="7">
    <source>
        <dbReference type="ARBA" id="ARBA00022605"/>
    </source>
</evidence>
<keyword evidence="8 10" id="KW-0456">Lyase</keyword>
<dbReference type="OrthoDB" id="9777465at2"/>
<dbReference type="UniPathway" id="UPA00048">
    <property type="reaction ID" value="UER00071"/>
</dbReference>
<feature type="domain" description="Aconitase A/isopropylmalate dehydratase small subunit swivel" evidence="11">
    <location>
        <begin position="1"/>
        <end position="125"/>
    </location>
</feature>
<dbReference type="GO" id="GO:0009316">
    <property type="term" value="C:3-isopropylmalate dehydratase complex"/>
    <property type="evidence" value="ECO:0007669"/>
    <property type="project" value="InterPro"/>
</dbReference>
<sequence>MKAFTQHEGLAVLIDRPNIDTDAIIPKQFLKKIERTGFGIHLFHDWRYLDDEGTKPNPEFSLNLDRYKGASILVTRDNFGCGSSREHAPWALEDYGFRAIIAPSYADIFYNNCFKNGMLPVVLKAEEVDEIFKIVDKTPGAKIKIDLDKQNVISPSGNVYNFEVDSFRKYCLFNGLDDIGLTLKHAAEISSYEEKNRKDVPWLYASLK</sequence>
<dbReference type="GO" id="GO:0016853">
    <property type="term" value="F:isomerase activity"/>
    <property type="evidence" value="ECO:0007669"/>
    <property type="project" value="UniProtKB-KW"/>
</dbReference>
<dbReference type="CDD" id="cd01577">
    <property type="entry name" value="IPMI_Swivel"/>
    <property type="match status" value="1"/>
</dbReference>
<evidence type="ECO:0000256" key="2">
    <source>
        <dbReference type="ARBA" id="ARBA00002695"/>
    </source>
</evidence>
<evidence type="ECO:0000256" key="8">
    <source>
        <dbReference type="ARBA" id="ARBA00023239"/>
    </source>
</evidence>
<protein>
    <recommendedName>
        <fullName evidence="10">3-isopropylmalate dehydratase small subunit</fullName>
        <ecNumber evidence="10">4.2.1.33</ecNumber>
    </recommendedName>
    <alternativeName>
        <fullName evidence="10">Alpha-IPM isomerase</fullName>
        <shortName evidence="10">IPMI</shortName>
    </alternativeName>
    <alternativeName>
        <fullName evidence="10">Isopropylmalate isomerase</fullName>
    </alternativeName>
</protein>
<keyword evidence="9 10" id="KW-0100">Branched-chain amino acid biosynthesis</keyword>
<dbReference type="FunFam" id="3.20.19.10:FF:000003">
    <property type="entry name" value="3-isopropylmalate dehydratase small subunit"/>
    <property type="match status" value="1"/>
</dbReference>
<accession>A0A2P2CYJ6</accession>
<dbReference type="GO" id="GO:0009098">
    <property type="term" value="P:L-leucine biosynthetic process"/>
    <property type="evidence" value="ECO:0007669"/>
    <property type="project" value="UniProtKB-UniRule"/>
</dbReference>
<evidence type="ECO:0000256" key="6">
    <source>
        <dbReference type="ARBA" id="ARBA00022430"/>
    </source>
</evidence>
<dbReference type="PANTHER" id="PTHR43345:SF5">
    <property type="entry name" value="3-ISOPROPYLMALATE DEHYDRATASE SMALL SUBUNIT"/>
    <property type="match status" value="1"/>
</dbReference>
<dbReference type="InterPro" id="IPR050075">
    <property type="entry name" value="LeuD"/>
</dbReference>